<dbReference type="Proteomes" id="UP001153387">
    <property type="component" value="Unassembled WGS sequence"/>
</dbReference>
<evidence type="ECO:0000313" key="2">
    <source>
        <dbReference type="EMBL" id="MDG0790944.1"/>
    </source>
</evidence>
<keyword evidence="3" id="KW-1185">Reference proteome</keyword>
<gene>
    <name evidence="2" type="ORF">OMP38_08750</name>
</gene>
<comment type="caution">
    <text evidence="2">The sequence shown here is derived from an EMBL/GenBank/DDBJ whole genome shotgun (WGS) entry which is preliminary data.</text>
</comment>
<accession>A0A9X4KG57</accession>
<name>A0A9X4KG57_9BACL</name>
<organism evidence="2 3">
    <name type="scientific">Cohnella ginsengisoli</name>
    <dbReference type="NCBI Taxonomy" id="425004"/>
    <lineage>
        <taxon>Bacteria</taxon>
        <taxon>Bacillati</taxon>
        <taxon>Bacillota</taxon>
        <taxon>Bacilli</taxon>
        <taxon>Bacillales</taxon>
        <taxon>Paenibacillaceae</taxon>
        <taxon>Cohnella</taxon>
    </lineage>
</organism>
<proteinExistence type="predicted"/>
<evidence type="ECO:0000256" key="1">
    <source>
        <dbReference type="SAM" id="MobiDB-lite"/>
    </source>
</evidence>
<protein>
    <submittedName>
        <fullName evidence="2">Uncharacterized protein</fullName>
    </submittedName>
</protein>
<evidence type="ECO:0000313" key="3">
    <source>
        <dbReference type="Proteomes" id="UP001153387"/>
    </source>
</evidence>
<feature type="compositionally biased region" description="Basic and acidic residues" evidence="1">
    <location>
        <begin position="1"/>
        <end position="25"/>
    </location>
</feature>
<feature type="compositionally biased region" description="Basic and acidic residues" evidence="1">
    <location>
        <begin position="54"/>
        <end position="77"/>
    </location>
</feature>
<reference evidence="2 3" key="1">
    <citation type="submission" date="2022-10" db="EMBL/GenBank/DDBJ databases">
        <title>Comparative genomic analysis of Cohnella hashimotonis sp. nov., isolated from the International Space Station.</title>
        <authorList>
            <person name="Simpson A."/>
            <person name="Venkateswaran K."/>
        </authorList>
    </citation>
    <scope>NUCLEOTIDE SEQUENCE [LARGE SCALE GENOMIC DNA]</scope>
    <source>
        <strain evidence="2 3">DSM 18997</strain>
    </source>
</reference>
<dbReference type="RefSeq" id="WP_277564732.1">
    <property type="nucleotide sequence ID" value="NZ_JAPDHZ010000002.1"/>
</dbReference>
<sequence>MNEFERPPDLDKPGDGPQAERDHPEQYPTDQKSLFDTFLSERNVDAIPVEDLGIETRDEANKSDSKDDSSSERKLRE</sequence>
<feature type="region of interest" description="Disordered" evidence="1">
    <location>
        <begin position="1"/>
        <end position="33"/>
    </location>
</feature>
<dbReference type="EMBL" id="JAPDHZ010000002">
    <property type="protein sequence ID" value="MDG0790944.1"/>
    <property type="molecule type" value="Genomic_DNA"/>
</dbReference>
<dbReference type="AlphaFoldDB" id="A0A9X4KG57"/>
<feature type="region of interest" description="Disordered" evidence="1">
    <location>
        <begin position="46"/>
        <end position="77"/>
    </location>
</feature>